<comment type="caution">
    <text evidence="7">The sequence shown here is derived from an EMBL/GenBank/DDBJ whole genome shotgun (WGS) entry which is preliminary data.</text>
</comment>
<organism evidence="7 8">
    <name type="scientific">Limnothrix redekei LRLZ20PSL1</name>
    <dbReference type="NCBI Taxonomy" id="3112953"/>
    <lineage>
        <taxon>Bacteria</taxon>
        <taxon>Bacillati</taxon>
        <taxon>Cyanobacteriota</taxon>
        <taxon>Cyanophyceae</taxon>
        <taxon>Pseudanabaenales</taxon>
        <taxon>Pseudanabaenaceae</taxon>
        <taxon>Limnothrix</taxon>
    </lineage>
</organism>
<dbReference type="Pfam" id="PF10639">
    <property type="entry name" value="TMEM234"/>
    <property type="match status" value="1"/>
</dbReference>
<evidence type="ECO:0000256" key="3">
    <source>
        <dbReference type="ARBA" id="ARBA00022692"/>
    </source>
</evidence>
<evidence type="ECO:0000256" key="2">
    <source>
        <dbReference type="ARBA" id="ARBA00022475"/>
    </source>
</evidence>
<dbReference type="InterPro" id="IPR000390">
    <property type="entry name" value="Small_drug/metabolite_transptr"/>
</dbReference>
<dbReference type="Gene3D" id="1.10.3730.20">
    <property type="match status" value="1"/>
</dbReference>
<evidence type="ECO:0000256" key="6">
    <source>
        <dbReference type="SAM" id="Phobius"/>
    </source>
</evidence>
<keyword evidence="3 6" id="KW-0812">Transmembrane</keyword>
<keyword evidence="8" id="KW-1185">Reference proteome</keyword>
<dbReference type="Proteomes" id="UP001604335">
    <property type="component" value="Unassembled WGS sequence"/>
</dbReference>
<accession>A0ABW7CDW8</accession>
<evidence type="ECO:0000313" key="7">
    <source>
        <dbReference type="EMBL" id="MFG3818193.1"/>
    </source>
</evidence>
<reference evidence="8" key="1">
    <citation type="journal article" date="2024" name="Algal Res.">
        <title>Biochemical, toxicological and genomic investigation of a high-biomass producing Limnothrix strain isolated from Italian shallow drinking water reservoir.</title>
        <authorList>
            <person name="Simonazzi M."/>
            <person name="Shishido T.K."/>
            <person name="Delbaje E."/>
            <person name="Wahlsten M."/>
            <person name="Fewer D.P."/>
            <person name="Sivonen K."/>
            <person name="Pezzolesi L."/>
            <person name="Pistocchi R."/>
        </authorList>
    </citation>
    <scope>NUCLEOTIDE SEQUENCE [LARGE SCALE GENOMIC DNA]</scope>
    <source>
        <strain evidence="8">LRLZ20PSL1</strain>
    </source>
</reference>
<proteinExistence type="predicted"/>
<dbReference type="EMBL" id="JAZAQF010000069">
    <property type="protein sequence ID" value="MFG3818193.1"/>
    <property type="molecule type" value="Genomic_DNA"/>
</dbReference>
<evidence type="ECO:0000256" key="4">
    <source>
        <dbReference type="ARBA" id="ARBA00022989"/>
    </source>
</evidence>
<dbReference type="PANTHER" id="PTHR30561">
    <property type="entry name" value="SMR FAMILY PROTON-DEPENDENT DRUG EFFLUX TRANSPORTER SUGE"/>
    <property type="match status" value="1"/>
</dbReference>
<gene>
    <name evidence="7" type="ORF">VPK24_11150</name>
</gene>
<feature type="transmembrane region" description="Helical" evidence="6">
    <location>
        <begin position="49"/>
        <end position="69"/>
    </location>
</feature>
<keyword evidence="4 6" id="KW-1133">Transmembrane helix</keyword>
<evidence type="ECO:0000313" key="8">
    <source>
        <dbReference type="Proteomes" id="UP001604335"/>
    </source>
</evidence>
<evidence type="ECO:0008006" key="9">
    <source>
        <dbReference type="Google" id="ProtNLM"/>
    </source>
</evidence>
<keyword evidence="2" id="KW-1003">Cell membrane</keyword>
<feature type="transmembrane region" description="Helical" evidence="6">
    <location>
        <begin position="102"/>
        <end position="120"/>
    </location>
</feature>
<name>A0ABW7CDW8_9CYAN</name>
<comment type="subcellular location">
    <subcellularLocation>
        <location evidence="1">Cell membrane</location>
        <topology evidence="1">Multi-pass membrane protein</topology>
    </subcellularLocation>
</comment>
<feature type="transmembrane region" description="Helical" evidence="6">
    <location>
        <begin position="76"/>
        <end position="96"/>
    </location>
</feature>
<evidence type="ECO:0000256" key="5">
    <source>
        <dbReference type="ARBA" id="ARBA00023136"/>
    </source>
</evidence>
<dbReference type="SUPFAM" id="SSF103481">
    <property type="entry name" value="Multidrug resistance efflux transporter EmrE"/>
    <property type="match status" value="1"/>
</dbReference>
<evidence type="ECO:0000256" key="1">
    <source>
        <dbReference type="ARBA" id="ARBA00004651"/>
    </source>
</evidence>
<dbReference type="InterPro" id="IPR037185">
    <property type="entry name" value="EmrE-like"/>
</dbReference>
<protein>
    <recommendedName>
        <fullName evidence="9">EamA-like transporter family protein</fullName>
    </recommendedName>
</protein>
<dbReference type="InterPro" id="IPR018908">
    <property type="entry name" value="TMEM234"/>
</dbReference>
<dbReference type="RefSeq" id="WP_393013301.1">
    <property type="nucleotide sequence ID" value="NZ_JAZAQF010000069.1"/>
</dbReference>
<dbReference type="PANTHER" id="PTHR30561:SF9">
    <property type="entry name" value="4-AMINO-4-DEOXY-L-ARABINOSE-PHOSPHOUNDECAPRENOL FLIPPASE SUBUNIT ARNF-RELATED"/>
    <property type="match status" value="1"/>
</dbReference>
<keyword evidence="5 6" id="KW-0472">Membrane</keyword>
<sequence>MTIQELGLLLGSIVASVVGQFLLKAGALRLGKVTGDNWLSHLLSMITTWELVAGLTAYGLGAIAYILLLTRVKLSIAAPSVSLIYVFTVLIGVVAFGESLPIARLIGVGLIMTGVVLVASQS</sequence>